<dbReference type="Pfam" id="PF13302">
    <property type="entry name" value="Acetyltransf_3"/>
    <property type="match status" value="1"/>
</dbReference>
<gene>
    <name evidence="2" type="ORF">H0I76_01565</name>
</gene>
<dbReference type="Proteomes" id="UP000655420">
    <property type="component" value="Unassembled WGS sequence"/>
</dbReference>
<dbReference type="PROSITE" id="PS51186">
    <property type="entry name" value="GNAT"/>
    <property type="match status" value="1"/>
</dbReference>
<accession>A0A8J7M457</accession>
<evidence type="ECO:0000313" key="2">
    <source>
        <dbReference type="EMBL" id="MBK0397863.1"/>
    </source>
</evidence>
<dbReference type="Gene3D" id="3.40.630.30">
    <property type="match status" value="1"/>
</dbReference>
<reference evidence="2" key="1">
    <citation type="submission" date="2020-12" db="EMBL/GenBank/DDBJ databases">
        <title>Bacterial taxonomy.</title>
        <authorList>
            <person name="Pan X."/>
        </authorList>
    </citation>
    <scope>NUCLEOTIDE SEQUENCE</scope>
    <source>
        <strain evidence="2">M0105</strain>
    </source>
</reference>
<dbReference type="SUPFAM" id="SSF55729">
    <property type="entry name" value="Acyl-CoA N-acyltransferases (Nat)"/>
    <property type="match status" value="1"/>
</dbReference>
<dbReference type="AlphaFoldDB" id="A0A8J7M457"/>
<sequence length="184" mass="19673">MTVDTIATERLILRPLRPSDAGPMTLYASDPRLARMTTSIPHPYPPGAAEAYIAARLEGRTGEAVWAIDAMPEGGAELVGIILHRPDTGEIGYWVGPPFWNTGYASEALAGLVAHLFGAGLDRLTARVIEENGASAHVLEKIGFTQTGIGEMFSAARGCVVPVREFALERADWLAAQHVPEGAR</sequence>
<protein>
    <submittedName>
        <fullName evidence="2">GNAT family N-acetyltransferase</fullName>
    </submittedName>
</protein>
<name>A0A8J7M457_9RHOB</name>
<proteinExistence type="predicted"/>
<dbReference type="EMBL" id="JAEHHL010000001">
    <property type="protein sequence ID" value="MBK0397863.1"/>
    <property type="molecule type" value="Genomic_DNA"/>
</dbReference>
<dbReference type="InterPro" id="IPR051531">
    <property type="entry name" value="N-acetyltransferase"/>
</dbReference>
<feature type="domain" description="N-acetyltransferase" evidence="1">
    <location>
        <begin position="11"/>
        <end position="175"/>
    </location>
</feature>
<dbReference type="RefSeq" id="WP_200606112.1">
    <property type="nucleotide sequence ID" value="NZ_JAEHHL010000001.1"/>
</dbReference>
<dbReference type="InterPro" id="IPR000182">
    <property type="entry name" value="GNAT_dom"/>
</dbReference>
<dbReference type="PANTHER" id="PTHR43792">
    <property type="entry name" value="GNAT FAMILY, PUTATIVE (AFU_ORTHOLOGUE AFUA_3G00765)-RELATED-RELATED"/>
    <property type="match status" value="1"/>
</dbReference>
<dbReference type="GO" id="GO:0016747">
    <property type="term" value="F:acyltransferase activity, transferring groups other than amino-acyl groups"/>
    <property type="evidence" value="ECO:0007669"/>
    <property type="project" value="InterPro"/>
</dbReference>
<evidence type="ECO:0000313" key="3">
    <source>
        <dbReference type="Proteomes" id="UP000655420"/>
    </source>
</evidence>
<keyword evidence="3" id="KW-1185">Reference proteome</keyword>
<comment type="caution">
    <text evidence="2">The sequence shown here is derived from an EMBL/GenBank/DDBJ whole genome shotgun (WGS) entry which is preliminary data.</text>
</comment>
<evidence type="ECO:0000259" key="1">
    <source>
        <dbReference type="PROSITE" id="PS51186"/>
    </source>
</evidence>
<dbReference type="InterPro" id="IPR016181">
    <property type="entry name" value="Acyl_CoA_acyltransferase"/>
</dbReference>
<organism evidence="2 3">
    <name type="scientific">Thermohalobaculum xanthum</name>
    <dbReference type="NCBI Taxonomy" id="2753746"/>
    <lineage>
        <taxon>Bacteria</taxon>
        <taxon>Pseudomonadati</taxon>
        <taxon>Pseudomonadota</taxon>
        <taxon>Alphaproteobacteria</taxon>
        <taxon>Rhodobacterales</taxon>
        <taxon>Paracoccaceae</taxon>
        <taxon>Thermohalobaculum</taxon>
    </lineage>
</organism>